<dbReference type="AlphaFoldDB" id="A0A2A9EXY1"/>
<dbReference type="SUPFAM" id="SSF51735">
    <property type="entry name" value="NAD(P)-binding Rossmann-fold domains"/>
    <property type="match status" value="1"/>
</dbReference>
<dbReference type="InterPro" id="IPR036291">
    <property type="entry name" value="NAD(P)-bd_dom_sf"/>
</dbReference>
<keyword evidence="6" id="KW-1185">Reference proteome</keyword>
<dbReference type="GO" id="GO:0008926">
    <property type="term" value="F:mannitol-1-phosphate 5-dehydrogenase activity"/>
    <property type="evidence" value="ECO:0007669"/>
    <property type="project" value="UniProtKB-EC"/>
</dbReference>
<evidence type="ECO:0000259" key="3">
    <source>
        <dbReference type="Pfam" id="PF01232"/>
    </source>
</evidence>
<dbReference type="InterPro" id="IPR000669">
    <property type="entry name" value="Mannitol_DH"/>
</dbReference>
<gene>
    <name evidence="5" type="ORF">ATJ88_1708</name>
</gene>
<dbReference type="PRINTS" id="PR00084">
    <property type="entry name" value="MTLDHDRGNASE"/>
</dbReference>
<keyword evidence="1" id="KW-0560">Oxidoreductase</keyword>
<name>A0A2A9EXY1_9MICO</name>
<evidence type="ECO:0000256" key="1">
    <source>
        <dbReference type="ARBA" id="ARBA00023002"/>
    </source>
</evidence>
<evidence type="ECO:0000256" key="2">
    <source>
        <dbReference type="ARBA" id="ARBA00048615"/>
    </source>
</evidence>
<dbReference type="Gene3D" id="3.40.50.720">
    <property type="entry name" value="NAD(P)-binding Rossmann-like Domain"/>
    <property type="match status" value="1"/>
</dbReference>
<comment type="caution">
    <text evidence="5">The sequence shown here is derived from an EMBL/GenBank/DDBJ whole genome shotgun (WGS) entry which is preliminary data.</text>
</comment>
<dbReference type="PANTHER" id="PTHR43362:SF1">
    <property type="entry name" value="MANNITOL DEHYDROGENASE 2-RELATED"/>
    <property type="match status" value="1"/>
</dbReference>
<dbReference type="Gene3D" id="1.10.1040.10">
    <property type="entry name" value="N-(1-d-carboxylethyl)-l-norvaline Dehydrogenase, domain 2"/>
    <property type="match status" value="1"/>
</dbReference>
<feature type="domain" description="Mannitol dehydrogenase C-terminal" evidence="4">
    <location>
        <begin position="287"/>
        <end position="406"/>
    </location>
</feature>
<dbReference type="InterPro" id="IPR013328">
    <property type="entry name" value="6PGD_dom2"/>
</dbReference>
<comment type="catalytic activity">
    <reaction evidence="2">
        <text>D-mannitol 1-phosphate + NAD(+) = beta-D-fructose 6-phosphate + NADH + H(+)</text>
        <dbReference type="Rhea" id="RHEA:19661"/>
        <dbReference type="ChEBI" id="CHEBI:15378"/>
        <dbReference type="ChEBI" id="CHEBI:57540"/>
        <dbReference type="ChEBI" id="CHEBI:57634"/>
        <dbReference type="ChEBI" id="CHEBI:57945"/>
        <dbReference type="ChEBI" id="CHEBI:61381"/>
        <dbReference type="EC" id="1.1.1.17"/>
    </reaction>
</comment>
<accession>A0A2A9EXY1</accession>
<dbReference type="InterPro" id="IPR050988">
    <property type="entry name" value="Mannitol_DH/Oxidoreductase"/>
</dbReference>
<dbReference type="SUPFAM" id="SSF48179">
    <property type="entry name" value="6-phosphogluconate dehydrogenase C-terminal domain-like"/>
    <property type="match status" value="1"/>
</dbReference>
<feature type="domain" description="Mannitol dehydrogenase N-terminal" evidence="3">
    <location>
        <begin position="22"/>
        <end position="277"/>
    </location>
</feature>
<sequence length="475" mass="50564">MTPVAAPARLSRSALGLPMPPERIVHFGLGAFHRAHQAWYTARASDAAEWGIVAFTGRSRDLVDRLRPQDGLYTLVERGVDGDRCEVVPSIVRIESGDDVPAFVAAVADPAVVILTLTMTESGYRLGADGTPDLSDPVVAADVALLSEAFTTGSADAARPGTAMARILLGLDARRRAGAGSIAVVPCDNLPDNGGKFRRALVDLAERTSRELPAWLATKVSVVSTSIDRITPAIDGTVESLAVAEAARWTDAAPVVTEPFSDWVLEGAFPAGRPDWESAGARFVDELAPWENRKLWMLNGAHTVLAALGQVRGHANVNSAIVDPVCRDAVEALWDDDARQLPEFDLADYRAALLERFGNPRIEHRLAQIAQDSTTKMRLRIVPVALAELADGRTAHGCATAVAAWVLGVRAGLVPSPDGVGEHADAGDDPPSSATLLDLLDPRLAAHTTFAGLVLAACADLSAPWDFERRLRHVP</sequence>
<evidence type="ECO:0000313" key="6">
    <source>
        <dbReference type="Proteomes" id="UP000224130"/>
    </source>
</evidence>
<evidence type="ECO:0000259" key="4">
    <source>
        <dbReference type="Pfam" id="PF08125"/>
    </source>
</evidence>
<organism evidence="5 6">
    <name type="scientific">Isoptericola jiangsuensis</name>
    <dbReference type="NCBI Taxonomy" id="548579"/>
    <lineage>
        <taxon>Bacteria</taxon>
        <taxon>Bacillati</taxon>
        <taxon>Actinomycetota</taxon>
        <taxon>Actinomycetes</taxon>
        <taxon>Micrococcales</taxon>
        <taxon>Promicromonosporaceae</taxon>
        <taxon>Isoptericola</taxon>
    </lineage>
</organism>
<protein>
    <submittedName>
        <fullName evidence="5">Fructuronate reductase</fullName>
    </submittedName>
</protein>
<dbReference type="OrthoDB" id="271711at2"/>
<dbReference type="InterPro" id="IPR008927">
    <property type="entry name" value="6-PGluconate_DH-like_C_sf"/>
</dbReference>
<dbReference type="Pfam" id="PF01232">
    <property type="entry name" value="Mannitol_dh"/>
    <property type="match status" value="1"/>
</dbReference>
<evidence type="ECO:0000313" key="5">
    <source>
        <dbReference type="EMBL" id="PFG43029.1"/>
    </source>
</evidence>
<dbReference type="Proteomes" id="UP000224130">
    <property type="component" value="Unassembled WGS sequence"/>
</dbReference>
<dbReference type="EMBL" id="PDJJ01000001">
    <property type="protein sequence ID" value="PFG43029.1"/>
    <property type="molecule type" value="Genomic_DNA"/>
</dbReference>
<reference evidence="5 6" key="1">
    <citation type="submission" date="2017-10" db="EMBL/GenBank/DDBJ databases">
        <title>Sequencing the genomes of 1000 actinobacteria strains.</title>
        <authorList>
            <person name="Klenk H.-P."/>
        </authorList>
    </citation>
    <scope>NUCLEOTIDE SEQUENCE [LARGE SCALE GENOMIC DNA]</scope>
    <source>
        <strain evidence="5 6">DSM 21863</strain>
    </source>
</reference>
<proteinExistence type="predicted"/>
<dbReference type="PANTHER" id="PTHR43362">
    <property type="entry name" value="MANNITOL DEHYDROGENASE DSF1-RELATED"/>
    <property type="match status" value="1"/>
</dbReference>
<dbReference type="InterPro" id="IPR013118">
    <property type="entry name" value="Mannitol_DH_C"/>
</dbReference>
<dbReference type="Pfam" id="PF08125">
    <property type="entry name" value="Mannitol_dh_C"/>
    <property type="match status" value="1"/>
</dbReference>
<dbReference type="InterPro" id="IPR013131">
    <property type="entry name" value="Mannitol_DH_N"/>
</dbReference>